<dbReference type="RefSeq" id="WP_025059969.1">
    <property type="nucleotide sequence ID" value="NZ_JAMC01000007.1"/>
</dbReference>
<organism evidence="1 2">
    <name type="scientific">Sulfitobacter donghicola DSW-25 = KCTC 12864 = JCM 14565</name>
    <dbReference type="NCBI Taxonomy" id="1300350"/>
    <lineage>
        <taxon>Bacteria</taxon>
        <taxon>Pseudomonadati</taxon>
        <taxon>Pseudomonadota</taxon>
        <taxon>Alphaproteobacteria</taxon>
        <taxon>Rhodobacterales</taxon>
        <taxon>Roseobacteraceae</taxon>
        <taxon>Sulfitobacter</taxon>
    </lineage>
</organism>
<proteinExistence type="predicted"/>
<protein>
    <recommendedName>
        <fullName evidence="3">AttH domain-containing protein</fullName>
    </recommendedName>
</protein>
<dbReference type="EMBL" id="JAMC01000007">
    <property type="protein sequence ID" value="KEJ88313.1"/>
    <property type="molecule type" value="Genomic_DNA"/>
</dbReference>
<dbReference type="eggNOG" id="COG5621">
    <property type="taxonomic scope" value="Bacteria"/>
</dbReference>
<dbReference type="SUPFAM" id="SSF159245">
    <property type="entry name" value="AttH-like"/>
    <property type="match status" value="1"/>
</dbReference>
<evidence type="ECO:0008006" key="3">
    <source>
        <dbReference type="Google" id="ProtNLM"/>
    </source>
</evidence>
<evidence type="ECO:0000313" key="2">
    <source>
        <dbReference type="Proteomes" id="UP000027734"/>
    </source>
</evidence>
<dbReference type="AlphaFoldDB" id="A0A073ID76"/>
<comment type="caution">
    <text evidence="1">The sequence shown here is derived from an EMBL/GenBank/DDBJ whole genome shotgun (WGS) entry which is preliminary data.</text>
</comment>
<gene>
    <name evidence="1" type="ORF">DSW25_16690</name>
</gene>
<dbReference type="Gene3D" id="2.40.370.10">
    <property type="entry name" value="AttH-like domain"/>
    <property type="match status" value="1"/>
</dbReference>
<accession>A0A073ID76</accession>
<dbReference type="PROSITE" id="PS51318">
    <property type="entry name" value="TAT"/>
    <property type="match status" value="1"/>
</dbReference>
<dbReference type="STRING" id="1300350.Z948_2641"/>
<name>A0A073ID76_9RHOB</name>
<dbReference type="OrthoDB" id="5491608at2"/>
<sequence length="389" mass="43025">MKISRRSLLTSTAFGAGFLLVPGLRSMASAQTPKFVIGNYEAPGLFDQAAQEVVTDRDDAYHNDANPRHYEWWYFDLFTDTGLKAAVILMDRPLIMLDNPNLPPMMMLNVELPDGTNRDFQVPFPGVEFIASKEHCDVKLGNNWCKGRYPTWQLHAEHEDVVVDLELVATVESWRAGSGAMYFDEALTVFNAHVVPAPRAAVNGTIQVAGETIKIEDGKGYHDHNWGNAGIEGVLKAWHWGRAECGDFTLNFSYIQHNSDYGNKVVCKFMLAKGSEILLSTGEFEDSFVGEIHVGPQSGNGWPDGFLIETPYNGDIIRIEISGNHLLSDARHSEQKPNDETAQPGYLRLGGDIKMTVPLASGIEVATGSIIHEMSFSEAIPKAEANWLL</sequence>
<dbReference type="InterPro" id="IPR023374">
    <property type="entry name" value="AttH-like_dom_sf"/>
</dbReference>
<evidence type="ECO:0000313" key="1">
    <source>
        <dbReference type="EMBL" id="KEJ88313.1"/>
    </source>
</evidence>
<dbReference type="Proteomes" id="UP000027734">
    <property type="component" value="Unassembled WGS sequence"/>
</dbReference>
<reference evidence="1 2" key="1">
    <citation type="submission" date="2014-01" db="EMBL/GenBank/DDBJ databases">
        <title>Sulfitobacter donghicola JCM 14565 Genome Sequencing.</title>
        <authorList>
            <person name="Lai Q."/>
            <person name="Hong Z."/>
        </authorList>
    </citation>
    <scope>NUCLEOTIDE SEQUENCE [LARGE SCALE GENOMIC DNA]</scope>
    <source>
        <strain evidence="1 2">JCM 14565</strain>
    </source>
</reference>
<dbReference type="InterPro" id="IPR006311">
    <property type="entry name" value="TAT_signal"/>
</dbReference>
<keyword evidence="2" id="KW-1185">Reference proteome</keyword>